<dbReference type="PANTHER" id="PTHR33376">
    <property type="match status" value="1"/>
</dbReference>
<protein>
    <submittedName>
        <fullName evidence="3">TRAP transporter substrate-binding protein</fullName>
    </submittedName>
</protein>
<dbReference type="Proteomes" id="UP001520878">
    <property type="component" value="Unassembled WGS sequence"/>
</dbReference>
<dbReference type="CDD" id="cd13604">
    <property type="entry name" value="PBP2_TRAP_ketoacid_lactate_like"/>
    <property type="match status" value="1"/>
</dbReference>
<gene>
    <name evidence="3" type="ORF">LJ739_16745</name>
</gene>
<dbReference type="Gene3D" id="3.40.190.170">
    <property type="entry name" value="Bacterial extracellular solute-binding protein, family 7"/>
    <property type="match status" value="1"/>
</dbReference>
<proteinExistence type="predicted"/>
<accession>A0ABS8GBM9</accession>
<keyword evidence="1 2" id="KW-0732">Signal</keyword>
<dbReference type="Pfam" id="PF03480">
    <property type="entry name" value="DctP"/>
    <property type="match status" value="1"/>
</dbReference>
<evidence type="ECO:0000256" key="2">
    <source>
        <dbReference type="SAM" id="SignalP"/>
    </source>
</evidence>
<evidence type="ECO:0000313" key="3">
    <source>
        <dbReference type="EMBL" id="MCC2617903.1"/>
    </source>
</evidence>
<dbReference type="Gene3D" id="3.40.190.10">
    <property type="entry name" value="Periplasmic binding protein-like II"/>
    <property type="match status" value="1"/>
</dbReference>
<comment type="caution">
    <text evidence="3">The sequence shown here is derived from an EMBL/GenBank/DDBJ whole genome shotgun (WGS) entry which is preliminary data.</text>
</comment>
<feature type="signal peptide" evidence="2">
    <location>
        <begin position="1"/>
        <end position="23"/>
    </location>
</feature>
<reference evidence="3 4" key="1">
    <citation type="submission" date="2021-10" db="EMBL/GenBank/DDBJ databases">
        <title>Draft genome of Aestuariibacter halophilus JC2043.</title>
        <authorList>
            <person name="Emsley S.A."/>
            <person name="Pfannmuller K.M."/>
            <person name="Ushijima B."/>
            <person name="Saw J.H."/>
            <person name="Videau P."/>
        </authorList>
    </citation>
    <scope>NUCLEOTIDE SEQUENCE [LARGE SCALE GENOMIC DNA]</scope>
    <source>
        <strain evidence="3 4">JC2043</strain>
    </source>
</reference>
<dbReference type="RefSeq" id="WP_229162486.1">
    <property type="nucleotide sequence ID" value="NZ_JAJEWP010000006.1"/>
</dbReference>
<sequence length="372" mass="40917">MLMNVCGRVMVATLLAWVLAACSGDSPQSNSTTTAAPQQTYEWKLVTSWPKNFPGLGRAPETFAKYVERMSGGRLTIKVYGAGELVPGFEVFDAVSSGTVQMGHSGAYYWKGKAPAAQIFGAIPFGMNVQEFNGWLHYGGGLALWREVYEPFGVIPFAGGNTGVQMAGWFKKEINSIEDMQGLKMRIPGLGGEVFKKVGGVPVALTGGELFTSLQSGAIDATEWVGPYNDLAFGLYKAADYYYYSGWHEPGATLEFTVNKAAYEALPEDLQAIIEVAARAANQDMLDEYTARNYEAMQALVEKHGVQLRALPEDVMDALREATEQVMAEQVAADPVFAKVYASYKAFQDGIWKFHALSEQEYYKNRQQYQEP</sequence>
<dbReference type="InterPro" id="IPR018389">
    <property type="entry name" value="DctP_fam"/>
</dbReference>
<keyword evidence="4" id="KW-1185">Reference proteome</keyword>
<evidence type="ECO:0000313" key="4">
    <source>
        <dbReference type="Proteomes" id="UP001520878"/>
    </source>
</evidence>
<dbReference type="InterPro" id="IPR038404">
    <property type="entry name" value="TRAP_DctP_sf"/>
</dbReference>
<name>A0ABS8GBM9_9ALTE</name>
<feature type="chain" id="PRO_5045404382" evidence="2">
    <location>
        <begin position="24"/>
        <end position="372"/>
    </location>
</feature>
<dbReference type="InterPro" id="IPR026289">
    <property type="entry name" value="SBP_TakP-like"/>
</dbReference>
<dbReference type="EMBL" id="JAJEWP010000006">
    <property type="protein sequence ID" value="MCC2617903.1"/>
    <property type="molecule type" value="Genomic_DNA"/>
</dbReference>
<dbReference type="PANTHER" id="PTHR33376:SF5">
    <property type="entry name" value="EXTRACYTOPLASMIC SOLUTE RECEPTOR PROTEIN"/>
    <property type="match status" value="1"/>
</dbReference>
<evidence type="ECO:0000256" key="1">
    <source>
        <dbReference type="ARBA" id="ARBA00022729"/>
    </source>
</evidence>
<organism evidence="3 4">
    <name type="scientific">Fluctibacter halophilus</name>
    <dbReference type="NCBI Taxonomy" id="226011"/>
    <lineage>
        <taxon>Bacteria</taxon>
        <taxon>Pseudomonadati</taxon>
        <taxon>Pseudomonadota</taxon>
        <taxon>Gammaproteobacteria</taxon>
        <taxon>Alteromonadales</taxon>
        <taxon>Alteromonadaceae</taxon>
        <taxon>Fluctibacter</taxon>
    </lineage>
</organism>
<dbReference type="NCBIfam" id="NF037995">
    <property type="entry name" value="TRAP_S1"/>
    <property type="match status" value="1"/>
</dbReference>
<dbReference type="PIRSF" id="PIRSF039026">
    <property type="entry name" value="SiaP"/>
    <property type="match status" value="1"/>
</dbReference>